<evidence type="ECO:0000259" key="2">
    <source>
        <dbReference type="Pfam" id="PF14420"/>
    </source>
</evidence>
<gene>
    <name evidence="3" type="ORF">Daus18300_012008</name>
</gene>
<feature type="compositionally biased region" description="Polar residues" evidence="1">
    <location>
        <begin position="11"/>
        <end position="20"/>
    </location>
</feature>
<reference evidence="3 4" key="1">
    <citation type="journal article" date="2024" name="IMA Fungus">
        <title>IMA Genome - F19 : A genome assembly and annotation guide to empower mycologists, including annotated draft genome sequences of Ceratocystis pirilliformis, Diaporthe australafricana, Fusarium ophioides, Paecilomyces lecythidis, and Sporothrix stenoceras.</title>
        <authorList>
            <person name="Aylward J."/>
            <person name="Wilson A.M."/>
            <person name="Visagie C.M."/>
            <person name="Spraker J."/>
            <person name="Barnes I."/>
            <person name="Buitendag C."/>
            <person name="Ceriani C."/>
            <person name="Del Mar Angel L."/>
            <person name="du Plessis D."/>
            <person name="Fuchs T."/>
            <person name="Gasser K."/>
            <person name="Kramer D."/>
            <person name="Li W."/>
            <person name="Munsamy K."/>
            <person name="Piso A."/>
            <person name="Price J.L."/>
            <person name="Sonnekus B."/>
            <person name="Thomas C."/>
            <person name="van der Nest A."/>
            <person name="van Dijk A."/>
            <person name="van Heerden A."/>
            <person name="van Vuuren N."/>
            <person name="Yilmaz N."/>
            <person name="Duong T.A."/>
            <person name="van der Merwe N.A."/>
            <person name="Wingfield M.J."/>
            <person name="Wingfield B.D."/>
        </authorList>
    </citation>
    <scope>NUCLEOTIDE SEQUENCE [LARGE SCALE GENOMIC DNA]</scope>
    <source>
        <strain evidence="3 4">CMW 18300</strain>
    </source>
</reference>
<evidence type="ECO:0000313" key="3">
    <source>
        <dbReference type="EMBL" id="KAL1852845.1"/>
    </source>
</evidence>
<feature type="domain" description="Clr5" evidence="2">
    <location>
        <begin position="42"/>
        <end position="80"/>
    </location>
</feature>
<feature type="region of interest" description="Disordered" evidence="1">
    <location>
        <begin position="1"/>
        <end position="43"/>
    </location>
</feature>
<keyword evidence="4" id="KW-1185">Reference proteome</keyword>
<evidence type="ECO:0000256" key="1">
    <source>
        <dbReference type="SAM" id="MobiDB-lite"/>
    </source>
</evidence>
<protein>
    <recommendedName>
        <fullName evidence="2">Clr5 domain-containing protein</fullName>
    </recommendedName>
</protein>
<dbReference type="InterPro" id="IPR025676">
    <property type="entry name" value="Clr5_dom"/>
</dbReference>
<comment type="caution">
    <text evidence="3">The sequence shown here is derived from an EMBL/GenBank/DDBJ whole genome shotgun (WGS) entry which is preliminary data.</text>
</comment>
<organism evidence="3 4">
    <name type="scientific">Diaporthe australafricana</name>
    <dbReference type="NCBI Taxonomy" id="127596"/>
    <lineage>
        <taxon>Eukaryota</taxon>
        <taxon>Fungi</taxon>
        <taxon>Dikarya</taxon>
        <taxon>Ascomycota</taxon>
        <taxon>Pezizomycotina</taxon>
        <taxon>Sordariomycetes</taxon>
        <taxon>Sordariomycetidae</taxon>
        <taxon>Diaporthales</taxon>
        <taxon>Diaporthaceae</taxon>
        <taxon>Diaporthe</taxon>
    </lineage>
</organism>
<evidence type="ECO:0000313" key="4">
    <source>
        <dbReference type="Proteomes" id="UP001583177"/>
    </source>
</evidence>
<dbReference type="Proteomes" id="UP001583177">
    <property type="component" value="Unassembled WGS sequence"/>
</dbReference>
<proteinExistence type="predicted"/>
<dbReference type="Pfam" id="PF14420">
    <property type="entry name" value="Clr5"/>
    <property type="match status" value="1"/>
</dbReference>
<name>A0ABR3W4C9_9PEZI</name>
<sequence>MASRDDDAGLVSQTAAVQDNSDFRPSSRDTHDNPRPTRYATEEEWTRHKAKIRHLYMEEEMHLKQVMGIMKDDHSFHATIQGRGAIVSNGGTAQMPQLQAVRPPSTFYISETVLYSVRTYIMGQYQDTVTTADALDELRRTSTGGQWSRFTYAVKAALNENRFNRALVLMRQAPEELRLLLRERPANLLSCLFMFLAHVTRRQFSDEYQRTQFLVVVKSLVNYGESFAAQTASLQLPRNHPLRQLLRTLSLPSLERHDLNQLAAQAWRLSLSTWDDMVAVPPESTTALGEWMTYSAVGGLGGLPADFGTTVERTLANLEARHGERDARCIKALWMQAEYLSTVDEERGRDRLLDARIRGIYQELLRRGAQGGPRLVAYRFIAEAHRARGERDLAEANLRSSIDVMREAFGEMEPMVLAFVSELEAWLTEWGETEKAAQVGLWRQRLQDDADKRGRKTSGE</sequence>
<feature type="compositionally biased region" description="Basic and acidic residues" evidence="1">
    <location>
        <begin position="21"/>
        <end position="43"/>
    </location>
</feature>
<dbReference type="EMBL" id="JAWRVE010000155">
    <property type="protein sequence ID" value="KAL1852845.1"/>
    <property type="molecule type" value="Genomic_DNA"/>
</dbReference>
<accession>A0ABR3W4C9</accession>